<comment type="caution">
    <text evidence="1">The sequence shown here is derived from an EMBL/GenBank/DDBJ whole genome shotgun (WGS) entry which is preliminary data.</text>
</comment>
<protein>
    <submittedName>
        <fullName evidence="1">Uncharacterized protein</fullName>
    </submittedName>
</protein>
<dbReference type="Proteomes" id="UP001060085">
    <property type="component" value="Linkage Group LG07"/>
</dbReference>
<dbReference type="EMBL" id="CM044707">
    <property type="protein sequence ID" value="KAI5652231.1"/>
    <property type="molecule type" value="Genomic_DNA"/>
</dbReference>
<keyword evidence="2" id="KW-1185">Reference proteome</keyword>
<evidence type="ECO:0000313" key="1">
    <source>
        <dbReference type="EMBL" id="KAI5652231.1"/>
    </source>
</evidence>
<accession>A0ACB9ZY78</accession>
<evidence type="ECO:0000313" key="2">
    <source>
        <dbReference type="Proteomes" id="UP001060085"/>
    </source>
</evidence>
<proteinExistence type="predicted"/>
<gene>
    <name evidence="1" type="ORF">M9H77_29418</name>
</gene>
<organism evidence="1 2">
    <name type="scientific">Catharanthus roseus</name>
    <name type="common">Madagascar periwinkle</name>
    <name type="synonym">Vinca rosea</name>
    <dbReference type="NCBI Taxonomy" id="4058"/>
    <lineage>
        <taxon>Eukaryota</taxon>
        <taxon>Viridiplantae</taxon>
        <taxon>Streptophyta</taxon>
        <taxon>Embryophyta</taxon>
        <taxon>Tracheophyta</taxon>
        <taxon>Spermatophyta</taxon>
        <taxon>Magnoliopsida</taxon>
        <taxon>eudicotyledons</taxon>
        <taxon>Gunneridae</taxon>
        <taxon>Pentapetalae</taxon>
        <taxon>asterids</taxon>
        <taxon>lamiids</taxon>
        <taxon>Gentianales</taxon>
        <taxon>Apocynaceae</taxon>
        <taxon>Rauvolfioideae</taxon>
        <taxon>Vinceae</taxon>
        <taxon>Catharanthinae</taxon>
        <taxon>Catharanthus</taxon>
    </lineage>
</organism>
<reference evidence="2" key="1">
    <citation type="journal article" date="2023" name="Nat. Plants">
        <title>Single-cell RNA sequencing provides a high-resolution roadmap for understanding the multicellular compartmentation of specialized metabolism.</title>
        <authorList>
            <person name="Sun S."/>
            <person name="Shen X."/>
            <person name="Li Y."/>
            <person name="Li Y."/>
            <person name="Wang S."/>
            <person name="Li R."/>
            <person name="Zhang H."/>
            <person name="Shen G."/>
            <person name="Guo B."/>
            <person name="Wei J."/>
            <person name="Xu J."/>
            <person name="St-Pierre B."/>
            <person name="Chen S."/>
            <person name="Sun C."/>
        </authorList>
    </citation>
    <scope>NUCLEOTIDE SEQUENCE [LARGE SCALE GENOMIC DNA]</scope>
</reference>
<name>A0ACB9ZY78_CATRO</name>
<sequence length="479" mass="55027">MEQIRRRIIKERQEQSLSSMIGPISTILGRLLTKWGLLVEDLPRAVRFTMSMDVHLPNPSYQEGTSDLTRMNLNEILRSMQQSIEGLEIQFQGVARDVEELKKGNGSATIEQGVGDNLGGVPSPHYQRAYDNVPPYRCYDVPAQSSYLFHESGYQGMQPTRSERRGGLGGKGYNRPQEEYKKGKENVIADALSRRYIQISTLHAQILGFEMLKELYAHDNAFKDIFDACLAALNEKYLIYDGFLYHEGKWCIPSYSSRLLLVKKAHYGCLLSHFGIFKTYDILHEYFFWPRKKRDVESQIHEDYLHHLKRVLFVLRKEKSYANLEKCVFCLEKVTFLGYVVSSQGLQVDKSQVKAIKDWQIPKSASEGRSFHGLISFYKRFINLDGKKKMEFVKSIHFGNHDAIEANNKKLVAKIKVGRKRVVFDLGGVHIREERFPSQQKSKLDVHGDGPFQVLECFSDNAYIICDNPYLSIRSTVAG</sequence>